<dbReference type="AlphaFoldDB" id="A0A252CF32"/>
<dbReference type="Proteomes" id="UP000194606">
    <property type="component" value="Unassembled WGS sequence"/>
</dbReference>
<keyword evidence="3" id="KW-0472">Membrane</keyword>
<keyword evidence="3" id="KW-0812">Transmembrane</keyword>
<feature type="transmembrane region" description="Helical" evidence="3">
    <location>
        <begin position="506"/>
        <end position="524"/>
    </location>
</feature>
<name>A0A252CF32_9LACT</name>
<dbReference type="EMBL" id="MUIZ01000001">
    <property type="protein sequence ID" value="OUK05161.1"/>
    <property type="molecule type" value="Genomic_DNA"/>
</dbReference>
<organism evidence="4 5">
    <name type="scientific">Lactococcus petauri</name>
    <dbReference type="NCBI Taxonomy" id="1940789"/>
    <lineage>
        <taxon>Bacteria</taxon>
        <taxon>Bacillati</taxon>
        <taxon>Bacillota</taxon>
        <taxon>Bacilli</taxon>
        <taxon>Lactobacillales</taxon>
        <taxon>Streptococcaceae</taxon>
        <taxon>Lactococcus</taxon>
    </lineage>
</organism>
<feature type="transmembrane region" description="Helical" evidence="3">
    <location>
        <begin position="150"/>
        <end position="173"/>
    </location>
</feature>
<feature type="region of interest" description="Disordered" evidence="2">
    <location>
        <begin position="922"/>
        <end position="962"/>
    </location>
</feature>
<proteinExistence type="predicted"/>
<feature type="compositionally biased region" description="Basic and acidic residues" evidence="2">
    <location>
        <begin position="866"/>
        <end position="878"/>
    </location>
</feature>
<feature type="compositionally biased region" description="Basic and acidic residues" evidence="2">
    <location>
        <begin position="241"/>
        <end position="252"/>
    </location>
</feature>
<feature type="transmembrane region" description="Helical" evidence="3">
    <location>
        <begin position="109"/>
        <end position="130"/>
    </location>
</feature>
<evidence type="ECO:0000313" key="4">
    <source>
        <dbReference type="EMBL" id="OUK05161.1"/>
    </source>
</evidence>
<feature type="transmembrane region" description="Helical" evidence="3">
    <location>
        <begin position="435"/>
        <end position="455"/>
    </location>
</feature>
<feature type="coiled-coil region" evidence="1">
    <location>
        <begin position="832"/>
        <end position="859"/>
    </location>
</feature>
<feature type="region of interest" description="Disordered" evidence="2">
    <location>
        <begin position="866"/>
        <end position="906"/>
    </location>
</feature>
<sequence length="962" mass="103635">MFDKLLQFPFLNTIGTNLGSYSSNDIQRAGVDILHAYSQYFQKGTILGMIFRWVESFLFMVLYNIDQLLTKVIFTVLGVNTASDTSNVTADSFQGSIIGLLGNGEIQKFILLGMSIGLGMLALVSIYLYGKILLGHRVEMSNVLTNALTSLVLLVSMPILLTVSLRIGAYFFVGLATRDISPTANGGYQVNAKKNSIDDFVWDVTKGGIVNVGNAVYARDITKGSGPYYQTLGNASLPGNRPDDSVIDDPTKSNEPAEDAVFGNFPVRYVQNRGAQPTQVGESNLVSVIGASDKNIVTSNWMGQLSSLMVTPADAKNLNEGLKDGGSGGKNDGGILAKIGGFFKKVTQVVTNGSPDDPDNQNTLWGALSAYTYRDAAYDPTTNIQGGRSLPQPVGMADVIPAMSPNRNFQYALNPAYLVVLVCVGLLLLDIFYKLLVAFFDILVAFFSGLTGMAMTVESGRGNVVFIESVLNYGKICFVSGASIFLFITTQAALPLMFSMSGLTGWMRVLAEPITMSVIAIIFLNGSQVFVKMFGADAGFGVAGGIFGAYLGKGAVSKAAGSAGNAIKGLTKKGAGSARDRMMGGQSRESQEYLQNFENRALEKNAAKLEKNPNVSREGKEASFELAKNKGFAGRKRTPLQAANAEASILRGRKKAGAELTPEEETKLNDYNMAATNRVARSPLQKVTGLSRQRADESARSTSKTTGFNSGPIDAAGLQRINQINERRELMQNRKQDMVQDGQDTKDSSKVSLRKMRQANVSGEMKEPQGVQDSNFDFESLNMTPPPGVEEFNQEMAGPDARVNVNVGNGKVETIVNDKRTLQTSKVDIPKLDASKVRAEASQSKLERLSQDAKGADSEVDVRVENGRVESKVDDRRRLQTTKVDLPQPDTSKIRVDASHPQSARVTKEIQGADVEMDVRVKQGKVNTTGSVKTPAVPNLAQSNKDSSGLKLPQAPQGGIND</sequence>
<feature type="transmembrane region" description="Helical" evidence="3">
    <location>
        <begin position="476"/>
        <end position="494"/>
    </location>
</feature>
<gene>
    <name evidence="4" type="ORF">BZZ03_00115</name>
</gene>
<comment type="caution">
    <text evidence="4">The sequence shown here is derived from an EMBL/GenBank/DDBJ whole genome shotgun (WGS) entry which is preliminary data.</text>
</comment>
<reference evidence="4 5" key="1">
    <citation type="submission" date="2017-02" db="EMBL/GenBank/DDBJ databases">
        <authorList>
            <person name="Peterson S.W."/>
        </authorList>
    </citation>
    <scope>NUCLEOTIDE SEQUENCE [LARGE SCALE GENOMIC DNA]</scope>
    <source>
        <strain evidence="4">159469</strain>
    </source>
</reference>
<evidence type="ECO:0000256" key="2">
    <source>
        <dbReference type="SAM" id="MobiDB-lite"/>
    </source>
</evidence>
<feature type="region of interest" description="Disordered" evidence="2">
    <location>
        <begin position="682"/>
        <end position="717"/>
    </location>
</feature>
<accession>A0A252CF32</accession>
<keyword evidence="1" id="KW-0175">Coiled coil</keyword>
<protein>
    <submittedName>
        <fullName evidence="4">Uncharacterized protein</fullName>
    </submittedName>
</protein>
<dbReference type="RefSeq" id="WP_086581855.1">
    <property type="nucleotide sequence ID" value="NZ_MUIZ01000001.1"/>
</dbReference>
<evidence type="ECO:0000313" key="5">
    <source>
        <dbReference type="Proteomes" id="UP000194606"/>
    </source>
</evidence>
<evidence type="ECO:0000256" key="3">
    <source>
        <dbReference type="SAM" id="Phobius"/>
    </source>
</evidence>
<keyword evidence="3" id="KW-1133">Transmembrane helix</keyword>
<feature type="compositionally biased region" description="Polar residues" evidence="2">
    <location>
        <begin position="700"/>
        <end position="709"/>
    </location>
</feature>
<feature type="transmembrane region" description="Helical" evidence="3">
    <location>
        <begin position="411"/>
        <end position="429"/>
    </location>
</feature>
<evidence type="ECO:0000256" key="1">
    <source>
        <dbReference type="SAM" id="Coils"/>
    </source>
</evidence>
<feature type="region of interest" description="Disordered" evidence="2">
    <location>
        <begin position="237"/>
        <end position="257"/>
    </location>
</feature>